<sequence>MPQLFDGVHFPSLRELPHNNGDPDCPYYDSITGKNRIHWCLLGQITEVHQPRRRLFAKDREGERFEVRFYPKYKHNNFEDDDSRLLEYFNVGNTLAMYYARNHQPDNIFHQYRITEALIIPLPMDKLLQMNNDYVEYGDAYGTKRKCHGCGVCKEKEDLWMCGSCKIFYYCH</sequence>
<accession>A0ABR1V7Z5</accession>
<name>A0ABR1V7Z5_9PEZI</name>
<gene>
    <name evidence="1" type="ORF">PG997_014067</name>
</gene>
<organism evidence="1 2">
    <name type="scientific">Apiospora hydei</name>
    <dbReference type="NCBI Taxonomy" id="1337664"/>
    <lineage>
        <taxon>Eukaryota</taxon>
        <taxon>Fungi</taxon>
        <taxon>Dikarya</taxon>
        <taxon>Ascomycota</taxon>
        <taxon>Pezizomycotina</taxon>
        <taxon>Sordariomycetes</taxon>
        <taxon>Xylariomycetidae</taxon>
        <taxon>Amphisphaeriales</taxon>
        <taxon>Apiosporaceae</taxon>
        <taxon>Apiospora</taxon>
    </lineage>
</organism>
<proteinExistence type="predicted"/>
<comment type="caution">
    <text evidence="1">The sequence shown here is derived from an EMBL/GenBank/DDBJ whole genome shotgun (WGS) entry which is preliminary data.</text>
</comment>
<evidence type="ECO:0000313" key="1">
    <source>
        <dbReference type="EMBL" id="KAK8067320.1"/>
    </source>
</evidence>
<reference evidence="1 2" key="1">
    <citation type="submission" date="2023-01" db="EMBL/GenBank/DDBJ databases">
        <title>Analysis of 21 Apiospora genomes using comparative genomics revels a genus with tremendous synthesis potential of carbohydrate active enzymes and secondary metabolites.</title>
        <authorList>
            <person name="Sorensen T."/>
        </authorList>
    </citation>
    <scope>NUCLEOTIDE SEQUENCE [LARGE SCALE GENOMIC DNA]</scope>
    <source>
        <strain evidence="1 2">CBS 114990</strain>
    </source>
</reference>
<dbReference type="GeneID" id="92051441"/>
<dbReference type="EMBL" id="JAQQWN010000009">
    <property type="protein sequence ID" value="KAK8067320.1"/>
    <property type="molecule type" value="Genomic_DNA"/>
</dbReference>
<keyword evidence="2" id="KW-1185">Reference proteome</keyword>
<evidence type="ECO:0000313" key="2">
    <source>
        <dbReference type="Proteomes" id="UP001433268"/>
    </source>
</evidence>
<dbReference type="Proteomes" id="UP001433268">
    <property type="component" value="Unassembled WGS sequence"/>
</dbReference>
<dbReference type="RefSeq" id="XP_066664073.1">
    <property type="nucleotide sequence ID" value="XM_066818381.1"/>
</dbReference>
<protein>
    <submittedName>
        <fullName evidence="1">SET domain-containing protein</fullName>
    </submittedName>
</protein>